<evidence type="ECO:0000313" key="7">
    <source>
        <dbReference type="EMBL" id="EYR63849.1"/>
    </source>
</evidence>
<keyword evidence="4 5" id="KW-0067">ATP-binding</keyword>
<dbReference type="InterPro" id="IPR017441">
    <property type="entry name" value="Protein_kinase_ATP_BS"/>
</dbReference>
<dbReference type="OrthoDB" id="9762169at2"/>
<evidence type="ECO:0000256" key="5">
    <source>
        <dbReference type="PROSITE-ProRule" id="PRU10141"/>
    </source>
</evidence>
<dbReference type="GO" id="GO:0005524">
    <property type="term" value="F:ATP binding"/>
    <property type="evidence" value="ECO:0007669"/>
    <property type="project" value="UniProtKB-UniRule"/>
</dbReference>
<dbReference type="InterPro" id="IPR011009">
    <property type="entry name" value="Kinase-like_dom_sf"/>
</dbReference>
<dbReference type="PANTHER" id="PTHR43289">
    <property type="entry name" value="MITOGEN-ACTIVATED PROTEIN KINASE KINASE KINASE 20-RELATED"/>
    <property type="match status" value="1"/>
</dbReference>
<dbReference type="InterPro" id="IPR000719">
    <property type="entry name" value="Prot_kinase_dom"/>
</dbReference>
<organism evidence="7 8">
    <name type="scientific">Actinotalea ferrariae CF5-4</name>
    <dbReference type="NCBI Taxonomy" id="948458"/>
    <lineage>
        <taxon>Bacteria</taxon>
        <taxon>Bacillati</taxon>
        <taxon>Actinomycetota</taxon>
        <taxon>Actinomycetes</taxon>
        <taxon>Micrococcales</taxon>
        <taxon>Cellulomonadaceae</taxon>
        <taxon>Actinotalea</taxon>
    </lineage>
</organism>
<keyword evidence="8" id="KW-1185">Reference proteome</keyword>
<dbReference type="Gene3D" id="3.30.200.20">
    <property type="entry name" value="Phosphorylase Kinase, domain 1"/>
    <property type="match status" value="1"/>
</dbReference>
<name>A0A021VRR6_9CELL</name>
<dbReference type="Pfam" id="PF00069">
    <property type="entry name" value="Pkinase"/>
    <property type="match status" value="1"/>
</dbReference>
<evidence type="ECO:0000256" key="3">
    <source>
        <dbReference type="ARBA" id="ARBA00022777"/>
    </source>
</evidence>
<comment type="caution">
    <text evidence="7">The sequence shown here is derived from an EMBL/GenBank/DDBJ whole genome shotgun (WGS) entry which is preliminary data.</text>
</comment>
<keyword evidence="1" id="KW-0808">Transferase</keyword>
<gene>
    <name evidence="7" type="ORF">N866_17765</name>
</gene>
<dbReference type="PANTHER" id="PTHR43289:SF34">
    <property type="entry name" value="SERINE_THREONINE-PROTEIN KINASE YBDM-RELATED"/>
    <property type="match status" value="1"/>
</dbReference>
<dbReference type="PROSITE" id="PS50011">
    <property type="entry name" value="PROTEIN_KINASE_DOM"/>
    <property type="match status" value="1"/>
</dbReference>
<evidence type="ECO:0000256" key="1">
    <source>
        <dbReference type="ARBA" id="ARBA00022679"/>
    </source>
</evidence>
<dbReference type="Gene3D" id="1.10.510.10">
    <property type="entry name" value="Transferase(Phosphotransferase) domain 1"/>
    <property type="match status" value="1"/>
</dbReference>
<dbReference type="InterPro" id="IPR008266">
    <property type="entry name" value="Tyr_kinase_AS"/>
</dbReference>
<dbReference type="PROSITE" id="PS00109">
    <property type="entry name" value="PROTEIN_KINASE_TYR"/>
    <property type="match status" value="1"/>
</dbReference>
<dbReference type="PROSITE" id="PS00107">
    <property type="entry name" value="PROTEIN_KINASE_ATP"/>
    <property type="match status" value="1"/>
</dbReference>
<keyword evidence="7" id="KW-0723">Serine/threonine-protein kinase</keyword>
<dbReference type="RefSeq" id="WP_034225015.1">
    <property type="nucleotide sequence ID" value="NZ_AXCW01000065.1"/>
</dbReference>
<protein>
    <submittedName>
        <fullName evidence="7">Serine/threonine protein kinase</fullName>
    </submittedName>
</protein>
<evidence type="ECO:0000256" key="4">
    <source>
        <dbReference type="ARBA" id="ARBA00022840"/>
    </source>
</evidence>
<evidence type="ECO:0000256" key="2">
    <source>
        <dbReference type="ARBA" id="ARBA00022741"/>
    </source>
</evidence>
<reference evidence="7 8" key="1">
    <citation type="submission" date="2014-01" db="EMBL/GenBank/DDBJ databases">
        <title>Actinotalea ferrariae CF5-4.</title>
        <authorList>
            <person name="Chen F."/>
            <person name="Li Y."/>
            <person name="Wang G."/>
        </authorList>
    </citation>
    <scope>NUCLEOTIDE SEQUENCE [LARGE SCALE GENOMIC DNA]</scope>
    <source>
        <strain evidence="7 8">CF5-4</strain>
    </source>
</reference>
<evidence type="ECO:0000313" key="8">
    <source>
        <dbReference type="Proteomes" id="UP000019753"/>
    </source>
</evidence>
<sequence>MERIGVVPGTEIGGYRVLGPLGRGGMGSVYRAVDADGVAVAMKVLHPHLAADDANRERLRREVANLQRLRHPAVARVLDAEIDADDAFVVTELVDGTDLAARVRDAGPLDPAALADLAERLREALEVVHGAGVLHRDLSPGNVMLSPRGPVLIDFGIAQTVEDARVTATGMVTGTPGYLSPEMVRGAEPSSAADWWGWAAVLAFAATGRAPFGTRPLAAVLARVESGEADLAGLDPRTR</sequence>
<feature type="binding site" evidence="5">
    <location>
        <position position="43"/>
    </location>
    <ligand>
        <name>ATP</name>
        <dbReference type="ChEBI" id="CHEBI:30616"/>
    </ligand>
</feature>
<dbReference type="Proteomes" id="UP000019753">
    <property type="component" value="Unassembled WGS sequence"/>
</dbReference>
<dbReference type="CDD" id="cd14014">
    <property type="entry name" value="STKc_PknB_like"/>
    <property type="match status" value="1"/>
</dbReference>
<accession>A0A021VRR6</accession>
<dbReference type="EMBL" id="AXCW01000065">
    <property type="protein sequence ID" value="EYR63849.1"/>
    <property type="molecule type" value="Genomic_DNA"/>
</dbReference>
<keyword evidence="2 5" id="KW-0547">Nucleotide-binding</keyword>
<dbReference type="AlphaFoldDB" id="A0A021VRR6"/>
<dbReference type="GO" id="GO:0004674">
    <property type="term" value="F:protein serine/threonine kinase activity"/>
    <property type="evidence" value="ECO:0007669"/>
    <property type="project" value="UniProtKB-KW"/>
</dbReference>
<keyword evidence="3 7" id="KW-0418">Kinase</keyword>
<feature type="domain" description="Protein kinase" evidence="6">
    <location>
        <begin position="15"/>
        <end position="239"/>
    </location>
</feature>
<evidence type="ECO:0000259" key="6">
    <source>
        <dbReference type="PROSITE" id="PS50011"/>
    </source>
</evidence>
<feature type="non-terminal residue" evidence="7">
    <location>
        <position position="239"/>
    </location>
</feature>
<dbReference type="SUPFAM" id="SSF56112">
    <property type="entry name" value="Protein kinase-like (PK-like)"/>
    <property type="match status" value="1"/>
</dbReference>
<proteinExistence type="predicted"/>